<feature type="compositionally biased region" description="Polar residues" evidence="1">
    <location>
        <begin position="1"/>
        <end position="16"/>
    </location>
</feature>
<feature type="region of interest" description="Disordered" evidence="1">
    <location>
        <begin position="1"/>
        <end position="26"/>
    </location>
</feature>
<accession>A0A2M8M5Y5</accession>
<proteinExistence type="predicted"/>
<dbReference type="AlphaFoldDB" id="A0A2M8M5Y5"/>
<reference evidence="2 3" key="1">
    <citation type="submission" date="2017-11" db="EMBL/GenBank/DDBJ databases">
        <title>Streptomyces carmine sp. nov., a novel actinomycete isolated from Sophora alopecuroides in Xinjiang, China.</title>
        <authorList>
            <person name="Wang Y."/>
            <person name="Luo X."/>
            <person name="Wan C."/>
            <person name="Zhang L."/>
        </authorList>
    </citation>
    <scope>NUCLEOTIDE SEQUENCE [LARGE SCALE GENOMIC DNA]</scope>
    <source>
        <strain evidence="2 3">TRM SA0054</strain>
    </source>
</reference>
<name>A0A2M8M5Y5_9ACTN</name>
<organism evidence="2 3">
    <name type="scientific">Streptomyces carminius</name>
    <dbReference type="NCBI Taxonomy" id="2665496"/>
    <lineage>
        <taxon>Bacteria</taxon>
        <taxon>Bacillati</taxon>
        <taxon>Actinomycetota</taxon>
        <taxon>Actinomycetes</taxon>
        <taxon>Kitasatosporales</taxon>
        <taxon>Streptomycetaceae</taxon>
        <taxon>Streptomyces</taxon>
    </lineage>
</organism>
<dbReference type="EMBL" id="PGGW01000011">
    <property type="protein sequence ID" value="PJE99621.1"/>
    <property type="molecule type" value="Genomic_DNA"/>
</dbReference>
<gene>
    <name evidence="2" type="ORF">CUT44_03720</name>
</gene>
<sequence>MRNTGPRTSPSGTSPAFSYGRTRAGGGTVPAAVRWWPPKPAGAYAADTAPVPPGPQGAPHGGLADVLGRYLPGGQTAEPVRSGRFPRPGTGPAARRVGGSGPG</sequence>
<dbReference type="Proteomes" id="UP000230407">
    <property type="component" value="Unassembled WGS sequence"/>
</dbReference>
<evidence type="ECO:0000313" key="3">
    <source>
        <dbReference type="Proteomes" id="UP000230407"/>
    </source>
</evidence>
<feature type="region of interest" description="Disordered" evidence="1">
    <location>
        <begin position="44"/>
        <end position="63"/>
    </location>
</feature>
<evidence type="ECO:0000256" key="1">
    <source>
        <dbReference type="SAM" id="MobiDB-lite"/>
    </source>
</evidence>
<protein>
    <submittedName>
        <fullName evidence="2">Uncharacterized protein</fullName>
    </submittedName>
</protein>
<keyword evidence="3" id="KW-1185">Reference proteome</keyword>
<evidence type="ECO:0000313" key="2">
    <source>
        <dbReference type="EMBL" id="PJE99621.1"/>
    </source>
</evidence>
<feature type="region of interest" description="Disordered" evidence="1">
    <location>
        <begin position="72"/>
        <end position="103"/>
    </location>
</feature>
<comment type="caution">
    <text evidence="2">The sequence shown here is derived from an EMBL/GenBank/DDBJ whole genome shotgun (WGS) entry which is preliminary data.</text>
</comment>